<name>A0AAN8LT02_9TELE</name>
<evidence type="ECO:0000256" key="3">
    <source>
        <dbReference type="ARBA" id="ARBA00022917"/>
    </source>
</evidence>
<evidence type="ECO:0000259" key="5">
    <source>
        <dbReference type="Pfam" id="PF01765"/>
    </source>
</evidence>
<dbReference type="EMBL" id="JAGTTL010000011">
    <property type="protein sequence ID" value="KAK6315624.1"/>
    <property type="molecule type" value="Genomic_DNA"/>
</dbReference>
<evidence type="ECO:0000313" key="7">
    <source>
        <dbReference type="Proteomes" id="UP001356427"/>
    </source>
</evidence>
<evidence type="ECO:0000313" key="6">
    <source>
        <dbReference type="EMBL" id="KAK6315624.1"/>
    </source>
</evidence>
<evidence type="ECO:0000256" key="4">
    <source>
        <dbReference type="ARBA" id="ARBA00033107"/>
    </source>
</evidence>
<sequence length="155" mass="17198">MDRGWDLAGWLGVCLQVVQLQPQSKPQLAVIRSRSNVCLMCPQAMAAATRVLCESSMKLNPEVDGTINRVPIPKVSTGRNLVKQFSNKAKESLRRVRSNAVTQVKKVKETVSEDTIRLVEKQVTLPSPGRLITRPPRLNGPSDLNYLSRLVVLVL</sequence>
<organism evidence="6 7">
    <name type="scientific">Coregonus suidteri</name>
    <dbReference type="NCBI Taxonomy" id="861788"/>
    <lineage>
        <taxon>Eukaryota</taxon>
        <taxon>Metazoa</taxon>
        <taxon>Chordata</taxon>
        <taxon>Craniata</taxon>
        <taxon>Vertebrata</taxon>
        <taxon>Euteleostomi</taxon>
        <taxon>Actinopterygii</taxon>
        <taxon>Neopterygii</taxon>
        <taxon>Teleostei</taxon>
        <taxon>Protacanthopterygii</taxon>
        <taxon>Salmoniformes</taxon>
        <taxon>Salmonidae</taxon>
        <taxon>Coregoninae</taxon>
        <taxon>Coregonus</taxon>
    </lineage>
</organism>
<evidence type="ECO:0000256" key="1">
    <source>
        <dbReference type="ARBA" id="ARBA00005912"/>
    </source>
</evidence>
<keyword evidence="7" id="KW-1185">Reference proteome</keyword>
<dbReference type="InterPro" id="IPR023584">
    <property type="entry name" value="Ribosome_recyc_fac_dom"/>
</dbReference>
<comment type="similarity">
    <text evidence="1">Belongs to the RRF family.</text>
</comment>
<evidence type="ECO:0000256" key="2">
    <source>
        <dbReference type="ARBA" id="ARBA00020581"/>
    </source>
</evidence>
<dbReference type="Pfam" id="PF01765">
    <property type="entry name" value="RRF"/>
    <property type="match status" value="1"/>
</dbReference>
<proteinExistence type="inferred from homology"/>
<dbReference type="SUPFAM" id="SSF55194">
    <property type="entry name" value="Ribosome recycling factor, RRF"/>
    <property type="match status" value="1"/>
</dbReference>
<protein>
    <recommendedName>
        <fullName evidence="2">Ribosome-recycling factor, mitochondrial</fullName>
    </recommendedName>
    <alternativeName>
        <fullName evidence="4">Ribosome-releasing factor, mitochondrial</fullName>
    </alternativeName>
</protein>
<gene>
    <name evidence="6" type="ORF">J4Q44_G00131480</name>
</gene>
<dbReference type="Gene3D" id="1.10.132.20">
    <property type="entry name" value="Ribosome-recycling factor"/>
    <property type="match status" value="1"/>
</dbReference>
<accession>A0AAN8LT02</accession>
<dbReference type="Proteomes" id="UP001356427">
    <property type="component" value="Unassembled WGS sequence"/>
</dbReference>
<feature type="domain" description="Ribosome recycling factor" evidence="5">
    <location>
        <begin position="40"/>
        <end position="123"/>
    </location>
</feature>
<dbReference type="GO" id="GO:0006412">
    <property type="term" value="P:translation"/>
    <property type="evidence" value="ECO:0007669"/>
    <property type="project" value="UniProtKB-KW"/>
</dbReference>
<reference evidence="6 7" key="1">
    <citation type="submission" date="2021-04" db="EMBL/GenBank/DDBJ databases">
        <authorList>
            <person name="De Guttry C."/>
            <person name="Zahm M."/>
            <person name="Klopp C."/>
            <person name="Cabau C."/>
            <person name="Louis A."/>
            <person name="Berthelot C."/>
            <person name="Parey E."/>
            <person name="Roest Crollius H."/>
            <person name="Montfort J."/>
            <person name="Robinson-Rechavi M."/>
            <person name="Bucao C."/>
            <person name="Bouchez O."/>
            <person name="Gislard M."/>
            <person name="Lluch J."/>
            <person name="Milhes M."/>
            <person name="Lampietro C."/>
            <person name="Lopez Roques C."/>
            <person name="Donnadieu C."/>
            <person name="Braasch I."/>
            <person name="Desvignes T."/>
            <person name="Postlethwait J."/>
            <person name="Bobe J."/>
            <person name="Wedekind C."/>
            <person name="Guiguen Y."/>
        </authorList>
    </citation>
    <scope>NUCLEOTIDE SEQUENCE [LARGE SCALE GENOMIC DNA]</scope>
    <source>
        <strain evidence="6">Cs_M1</strain>
        <tissue evidence="6">Blood</tissue>
    </source>
</reference>
<dbReference type="GO" id="GO:0005739">
    <property type="term" value="C:mitochondrion"/>
    <property type="evidence" value="ECO:0007669"/>
    <property type="project" value="TreeGrafter"/>
</dbReference>
<dbReference type="PANTHER" id="PTHR20982:SF3">
    <property type="entry name" value="MITOCHONDRIAL RIBOSOME RECYCLING FACTOR PSEUDO 1"/>
    <property type="match status" value="1"/>
</dbReference>
<dbReference type="InterPro" id="IPR002661">
    <property type="entry name" value="Ribosome_recyc_fac"/>
</dbReference>
<dbReference type="PANTHER" id="PTHR20982">
    <property type="entry name" value="RIBOSOME RECYCLING FACTOR"/>
    <property type="match status" value="1"/>
</dbReference>
<keyword evidence="3" id="KW-0648">Protein biosynthesis</keyword>
<dbReference type="GO" id="GO:0043023">
    <property type="term" value="F:ribosomal large subunit binding"/>
    <property type="evidence" value="ECO:0007669"/>
    <property type="project" value="TreeGrafter"/>
</dbReference>
<dbReference type="AlphaFoldDB" id="A0AAN8LT02"/>
<dbReference type="InterPro" id="IPR036191">
    <property type="entry name" value="RRF_sf"/>
</dbReference>
<comment type="caution">
    <text evidence="6">The sequence shown here is derived from an EMBL/GenBank/DDBJ whole genome shotgun (WGS) entry which is preliminary data.</text>
</comment>